<dbReference type="AlphaFoldDB" id="A0A395SYH8"/>
<name>A0A395SYH8_9HYPO</name>
<gene>
    <name evidence="1" type="ORF">FLONG3_4318</name>
</gene>
<sequence>MSAFDDTKYKTKYDILSTITEFFNLSSKSPLPQYAHDYLIEASYVIQSSPDTLEKTTLGDLFLGKDKPKQQIDWAIDEPQEIFIHEKLAAVWTGWSVRADNGSLISHKKGLLGLAHTQGRWKISGLASTERSLENPYPKDENRLEQEIMKPINALLDDFSHPDWNTLKEWFLPGAGVTLYRPPTDPVPMTLEQSIGRLQDMIKNGNTFHEKLHHAEVRRHGDLALVWAPFVVEINGQPTHHGVNAFTLLKKGDRWCFGGCQDYGVPINR</sequence>
<dbReference type="InterPro" id="IPR032710">
    <property type="entry name" value="NTF2-like_dom_sf"/>
</dbReference>
<dbReference type="Gene3D" id="3.10.450.50">
    <property type="match status" value="1"/>
</dbReference>
<organism evidence="1 2">
    <name type="scientific">Fusarium longipes</name>
    <dbReference type="NCBI Taxonomy" id="694270"/>
    <lineage>
        <taxon>Eukaryota</taxon>
        <taxon>Fungi</taxon>
        <taxon>Dikarya</taxon>
        <taxon>Ascomycota</taxon>
        <taxon>Pezizomycotina</taxon>
        <taxon>Sordariomycetes</taxon>
        <taxon>Hypocreomycetidae</taxon>
        <taxon>Hypocreales</taxon>
        <taxon>Nectriaceae</taxon>
        <taxon>Fusarium</taxon>
    </lineage>
</organism>
<proteinExistence type="predicted"/>
<keyword evidence="2" id="KW-1185">Reference proteome</keyword>
<protein>
    <recommendedName>
        <fullName evidence="3">SnoaL-like domain-containing protein</fullName>
    </recommendedName>
</protein>
<evidence type="ECO:0000313" key="2">
    <source>
        <dbReference type="Proteomes" id="UP000266234"/>
    </source>
</evidence>
<dbReference type="Proteomes" id="UP000266234">
    <property type="component" value="Unassembled WGS sequence"/>
</dbReference>
<evidence type="ECO:0000313" key="1">
    <source>
        <dbReference type="EMBL" id="RGP77533.1"/>
    </source>
</evidence>
<reference evidence="1 2" key="1">
    <citation type="journal article" date="2018" name="PLoS Pathog.">
        <title>Evolution of structural diversity of trichothecenes, a family of toxins produced by plant pathogenic and entomopathogenic fungi.</title>
        <authorList>
            <person name="Proctor R.H."/>
            <person name="McCormick S.P."/>
            <person name="Kim H.S."/>
            <person name="Cardoza R.E."/>
            <person name="Stanley A.M."/>
            <person name="Lindo L."/>
            <person name="Kelly A."/>
            <person name="Brown D.W."/>
            <person name="Lee T."/>
            <person name="Vaughan M.M."/>
            <person name="Alexander N.J."/>
            <person name="Busman M."/>
            <person name="Gutierrez S."/>
        </authorList>
    </citation>
    <scope>NUCLEOTIDE SEQUENCE [LARGE SCALE GENOMIC DNA]</scope>
    <source>
        <strain evidence="1 2">NRRL 20695</strain>
    </source>
</reference>
<dbReference type="SUPFAM" id="SSF54427">
    <property type="entry name" value="NTF2-like"/>
    <property type="match status" value="1"/>
</dbReference>
<dbReference type="OrthoDB" id="2896390at2759"/>
<comment type="caution">
    <text evidence="1">The sequence shown here is derived from an EMBL/GenBank/DDBJ whole genome shotgun (WGS) entry which is preliminary data.</text>
</comment>
<accession>A0A395SYH8</accession>
<dbReference type="EMBL" id="PXOG01000091">
    <property type="protein sequence ID" value="RGP77533.1"/>
    <property type="molecule type" value="Genomic_DNA"/>
</dbReference>
<evidence type="ECO:0008006" key="3">
    <source>
        <dbReference type="Google" id="ProtNLM"/>
    </source>
</evidence>